<keyword evidence="2" id="KW-1185">Reference proteome</keyword>
<proteinExistence type="predicted"/>
<protein>
    <submittedName>
        <fullName evidence="1">Uncharacterized protein</fullName>
    </submittedName>
</protein>
<evidence type="ECO:0000313" key="1">
    <source>
        <dbReference type="EMBL" id="KAJ3493725.1"/>
    </source>
</evidence>
<dbReference type="EMBL" id="JANAKD010000457">
    <property type="protein sequence ID" value="KAJ3493725.1"/>
    <property type="molecule type" value="Genomic_DNA"/>
</dbReference>
<evidence type="ECO:0000313" key="2">
    <source>
        <dbReference type="Proteomes" id="UP001148737"/>
    </source>
</evidence>
<dbReference type="Proteomes" id="UP001148737">
    <property type="component" value="Unassembled WGS sequence"/>
</dbReference>
<organism evidence="1 2">
    <name type="scientific">Lecanicillium saksenae</name>
    <dbReference type="NCBI Taxonomy" id="468837"/>
    <lineage>
        <taxon>Eukaryota</taxon>
        <taxon>Fungi</taxon>
        <taxon>Dikarya</taxon>
        <taxon>Ascomycota</taxon>
        <taxon>Pezizomycotina</taxon>
        <taxon>Sordariomycetes</taxon>
        <taxon>Hypocreomycetidae</taxon>
        <taxon>Hypocreales</taxon>
        <taxon>Cordycipitaceae</taxon>
        <taxon>Lecanicillium</taxon>
    </lineage>
</organism>
<gene>
    <name evidence="1" type="ORF">NLG97_g4556</name>
</gene>
<comment type="caution">
    <text evidence="1">The sequence shown here is derived from an EMBL/GenBank/DDBJ whole genome shotgun (WGS) entry which is preliminary data.</text>
</comment>
<reference evidence="1" key="1">
    <citation type="submission" date="2022-07" db="EMBL/GenBank/DDBJ databases">
        <title>Genome Sequence of Lecanicillium saksenae.</title>
        <authorList>
            <person name="Buettner E."/>
        </authorList>
    </citation>
    <scope>NUCLEOTIDE SEQUENCE</scope>
    <source>
        <strain evidence="1">VT-O1</strain>
    </source>
</reference>
<name>A0ACC1QWA1_9HYPO</name>
<sequence>MDDSRSVKRTLSNQEILKNIIERLPKPSQAHAARVNRQWFDTATQCFWATRNPEDLATLDADRQQLYASKIVIMELSTEEPPPSRKLAKGLPLPEQARPFGVSKIRDVGGGPFTRPLKPYPFLRANVVTLQLSGINWNSDDFKAASISAHTLREIEFINVGWNSPGDGIIDFLTNCTSLARARLEGDMGEFSSHGITQVLVLARLRRLELLKSKIHISKRALAEVIKAVPEPFPSLRRFSAQTQIVAVPLIFDLAPNLPELEVSINDIQVPDLRGISKLTSLRLLRWGHSGSLVYFTKKDLLPLTSLRNLQTLSFDSASFLDRANWIGYDANLSDADFAEIIRLRDVLVIAPPVRTVLNSDDSRPLADGFKLTNDDATEAEEKKNTDGVWCLSSVKGEVQRWQSMHKSLKKACNFTERPKDPYQEKLDILNDEVSQLKRQLQNQGESITERSHYELNQQPEAIDRVAIGERSAGSMVSRLADASSHTCHVDEGASRYSTSSIQYDSRSPEVRDVIRRGRRSHFATETRWMPDFVSVGIITLEQAEGYFTTFFEGCDHYVPVFDPSFDTFQSVRHRSTLLFAAICTVGCRVACGTDSHQWRLLNFHLKRMLSSIVSNPTEPLLETIQALLVRACYSAERSLLVATATRMAIDFGLPDAYDELVDLITTTNRPETAIHMRKARTWLHVLVLGHILHVDAGDMLTIKFAGDPRRARVLLDCPSATILDRFLFAQVELNVLRASILSSLSDKTYTDEQDTLGLVRDSKIDIELWHTDWERILQQMADVPQWIVVNLRVQKCWATTMALCRAVRTAGIENVDFMSPAQRSILSLAKESLRLHLQTIIVEPRSYLQNLKYAMDFVWAKCAFCYLLLLKLCILLPEENGTLNEDLVACGAILSKELSTAGGAGLGSNSNSTAKMYLQLLQTGTEKFTRALQGNYEAPEAGTHSAHHAEDESPKERNDLDSFVPEQFVFEWDFPGLSLFSSSATGLGWLDDILLGALNGGGDFFGLMASNIEGEDPTGP</sequence>
<accession>A0ACC1QWA1</accession>